<proteinExistence type="predicted"/>
<evidence type="ECO:0000313" key="3">
    <source>
        <dbReference type="EnsemblMetazoa" id="XP_038072260.1"/>
    </source>
</evidence>
<feature type="compositionally biased region" description="Low complexity" evidence="2">
    <location>
        <begin position="848"/>
        <end position="878"/>
    </location>
</feature>
<feature type="region of interest" description="Disordered" evidence="2">
    <location>
        <begin position="378"/>
        <end position="430"/>
    </location>
</feature>
<dbReference type="GeneID" id="119740874"/>
<dbReference type="GO" id="GO:0005881">
    <property type="term" value="C:cytoplasmic microtubule"/>
    <property type="evidence" value="ECO:0007669"/>
    <property type="project" value="TreeGrafter"/>
</dbReference>
<feature type="compositionally biased region" description="Basic and acidic residues" evidence="2">
    <location>
        <begin position="727"/>
        <end position="739"/>
    </location>
</feature>
<sequence>MGSNETLFSLELAVESLRINSSTVVCHLPSVAFRLLDFPTLLLHHVDPEEAQNIKEKIILDSFGDIPCQLQELKDHRGNFCINKCKSSLFKMDPQMLLSYLRNTPLYVMLIDVWPKVPKLVANCTVSLQTTMEEISHDIEQNGSDVPSVHGDRDSYKLYNLMGSEVGWIVVRYRMLSMGASLIPHIPQSEITKRGSETVDLALAVTPRKSKDDGVVRDTKKGNKETDVVLEDLEVQGQPKGISVAVSTIDDRDFIPKPAGSEKKQQATQTIKTTKGSGHRKNVFQRSTQLIRNDDLIVNNTHCPPPLFFNTANEDVPASSDQHRHVESVRRIDQDIQYFLSGRNAEPKTRAESFSEDLSSSSQTQSDDIVHQIETHYKFPSEEQSTASPSWSVRKTHRALRKEKSHAKRMERQPEERKTKSETESAQEAGYQASDICNRCQLKLEPNQRSQLPVLEALLQELSLLHGNSLHNRAATLSRTPAQVHVQHAVAKNQVTIKEPTDEKENVHVNQPKVVHQTKPYRHKHRECAKPPQGVPPTKGWLRQQKPVPKVKRRTKLRFGMTNSQKLRLQKNNPELLREMEIQEARMRAYQEEKEKAIKNHHVTDELDFIDAVNEHDISTEIAHHFEGEDQAVHARHPQKKLPSRADSGKSSASQTKAAQQKRRKEHSDQRNRQIVSPEQPPVAAPRRPKGATYSWADKSSPHSEDGMGTDQEAADDGIGASGTEASDFRFDGSRRDSRGSVVQKDLSSSEKSARSIDVYLPSASVPESDSGSNSDDSTDTDLQFSSASSYVKHPKAIQIPGLPSEQDLPQEAVNQSDDPTDIQYSDDFVGSDNLASTGEQELAPLASNHSDSYHSTHSSVSGTSRSSSVRTTKSQTTQIAGKTPEASGPRPSGKPANPQTRRLSIPKPKLSSISPVPVRKTSKTSTLSINTAVVTPDPPSETKRSQTPPTPKPRPSLLRSASSFSETSLLQSTVPSSEFKTEDSLNPGQWTKQDESSNSYSDDFNNSEPISDHSDTF</sequence>
<dbReference type="GO" id="GO:0032467">
    <property type="term" value="P:positive regulation of cytokinesis"/>
    <property type="evidence" value="ECO:0007669"/>
    <property type="project" value="TreeGrafter"/>
</dbReference>
<feature type="compositionally biased region" description="Low complexity" evidence="2">
    <location>
        <begin position="266"/>
        <end position="275"/>
    </location>
</feature>
<dbReference type="AlphaFoldDB" id="A0A914B8V1"/>
<dbReference type="PANTHER" id="PTHR21831:SF2">
    <property type="entry name" value="MICROTUBULE-ASSOCIATED PROTEIN 10"/>
    <property type="match status" value="1"/>
</dbReference>
<protein>
    <recommendedName>
        <fullName evidence="5">Microtubule-associated protein 10</fullName>
    </recommendedName>
</protein>
<feature type="region of interest" description="Disordered" evidence="2">
    <location>
        <begin position="256"/>
        <end position="280"/>
    </location>
</feature>
<feature type="compositionally biased region" description="Basic residues" evidence="2">
    <location>
        <begin position="394"/>
        <end position="407"/>
    </location>
</feature>
<feature type="compositionally biased region" description="Low complexity" evidence="2">
    <location>
        <begin position="356"/>
        <end position="366"/>
    </location>
</feature>
<feature type="compositionally biased region" description="Low complexity" evidence="2">
    <location>
        <begin position="997"/>
        <end position="1008"/>
    </location>
</feature>
<dbReference type="Pfam" id="PF14924">
    <property type="entry name" value="MAP10_N"/>
    <property type="match status" value="1"/>
</dbReference>
<organism evidence="3 4">
    <name type="scientific">Patiria miniata</name>
    <name type="common">Bat star</name>
    <name type="synonym">Asterina miniata</name>
    <dbReference type="NCBI Taxonomy" id="46514"/>
    <lineage>
        <taxon>Eukaryota</taxon>
        <taxon>Metazoa</taxon>
        <taxon>Echinodermata</taxon>
        <taxon>Eleutherozoa</taxon>
        <taxon>Asterozoa</taxon>
        <taxon>Asteroidea</taxon>
        <taxon>Valvatacea</taxon>
        <taxon>Valvatida</taxon>
        <taxon>Asterinidae</taxon>
        <taxon>Patiria</taxon>
    </lineage>
</organism>
<dbReference type="Proteomes" id="UP000887568">
    <property type="component" value="Unplaced"/>
</dbReference>
<dbReference type="OMA" id="DKHGNFM"/>
<keyword evidence="1" id="KW-0175">Coiled coil</keyword>
<dbReference type="GO" id="GO:0051256">
    <property type="term" value="P:mitotic spindle midzone assembly"/>
    <property type="evidence" value="ECO:0007669"/>
    <property type="project" value="TreeGrafter"/>
</dbReference>
<feature type="compositionally biased region" description="Polar residues" evidence="2">
    <location>
        <begin position="924"/>
        <end position="934"/>
    </location>
</feature>
<feature type="compositionally biased region" description="Polar residues" evidence="2">
    <location>
        <begin position="382"/>
        <end position="393"/>
    </location>
</feature>
<name>A0A914B8V1_PATMI</name>
<evidence type="ECO:0008006" key="5">
    <source>
        <dbReference type="Google" id="ProtNLM"/>
    </source>
</evidence>
<reference evidence="3" key="1">
    <citation type="submission" date="2022-11" db="UniProtKB">
        <authorList>
            <consortium name="EnsemblMetazoa"/>
        </authorList>
    </citation>
    <scope>IDENTIFICATION</scope>
</reference>
<feature type="compositionally biased region" description="Basic residues" evidence="2">
    <location>
        <begin position="634"/>
        <end position="643"/>
    </location>
</feature>
<feature type="region of interest" description="Disordered" evidence="2">
    <location>
        <begin position="342"/>
        <end position="366"/>
    </location>
</feature>
<evidence type="ECO:0000313" key="4">
    <source>
        <dbReference type="Proteomes" id="UP000887568"/>
    </source>
</evidence>
<dbReference type="GO" id="GO:0008017">
    <property type="term" value="F:microtubule binding"/>
    <property type="evidence" value="ECO:0007669"/>
    <property type="project" value="InterPro"/>
</dbReference>
<evidence type="ECO:0000256" key="1">
    <source>
        <dbReference type="SAM" id="Coils"/>
    </source>
</evidence>
<dbReference type="GO" id="GO:0097431">
    <property type="term" value="C:mitotic spindle pole"/>
    <property type="evidence" value="ECO:0007669"/>
    <property type="project" value="TreeGrafter"/>
</dbReference>
<dbReference type="RefSeq" id="XP_038072260.1">
    <property type="nucleotide sequence ID" value="XM_038216332.1"/>
</dbReference>
<accession>A0A914B8V1</accession>
<feature type="compositionally biased region" description="Polar residues" evidence="2">
    <location>
        <begin position="649"/>
        <end position="659"/>
    </location>
</feature>
<dbReference type="PANTHER" id="PTHR21831">
    <property type="entry name" value="MICROTUBULE-ASSOCIATED PROTEIN 10"/>
    <property type="match status" value="1"/>
</dbReference>
<keyword evidence="4" id="KW-1185">Reference proteome</keyword>
<feature type="compositionally biased region" description="Polar residues" evidence="2">
    <location>
        <begin position="960"/>
        <end position="992"/>
    </location>
</feature>
<dbReference type="GO" id="GO:1990023">
    <property type="term" value="C:mitotic spindle midzone"/>
    <property type="evidence" value="ECO:0007669"/>
    <property type="project" value="TreeGrafter"/>
</dbReference>
<dbReference type="OrthoDB" id="10071811at2759"/>
<dbReference type="InterPro" id="IPR039302">
    <property type="entry name" value="MAP10"/>
</dbReference>
<feature type="coiled-coil region" evidence="1">
    <location>
        <begin position="566"/>
        <end position="600"/>
    </location>
</feature>
<dbReference type="GO" id="GO:0005813">
    <property type="term" value="C:centrosome"/>
    <property type="evidence" value="ECO:0007669"/>
    <property type="project" value="TreeGrafter"/>
</dbReference>
<dbReference type="GO" id="GO:0030496">
    <property type="term" value="C:midbody"/>
    <property type="evidence" value="ECO:0007669"/>
    <property type="project" value="TreeGrafter"/>
</dbReference>
<feature type="compositionally biased region" description="Basic and acidic residues" evidence="2">
    <location>
        <begin position="408"/>
        <end position="423"/>
    </location>
</feature>
<feature type="region of interest" description="Disordered" evidence="2">
    <location>
        <begin position="630"/>
        <end position="1018"/>
    </location>
</feature>
<evidence type="ECO:0000256" key="2">
    <source>
        <dbReference type="SAM" id="MobiDB-lite"/>
    </source>
</evidence>
<feature type="compositionally biased region" description="Low complexity" evidence="2">
    <location>
        <begin position="904"/>
        <end position="919"/>
    </location>
</feature>
<dbReference type="EnsemblMetazoa" id="XM_038216332.1">
    <property type="protein sequence ID" value="XP_038072260.1"/>
    <property type="gene ID" value="LOC119740874"/>
</dbReference>
<dbReference type="GO" id="GO:0031122">
    <property type="term" value="P:cytoplasmic microtubule organization"/>
    <property type="evidence" value="ECO:0007669"/>
    <property type="project" value="TreeGrafter"/>
</dbReference>
<feature type="compositionally biased region" description="Basic and acidic residues" evidence="2">
    <location>
        <begin position="256"/>
        <end position="265"/>
    </location>
</feature>